<sequence length="190" mass="21386">MASPPIIILCTTIIINIRRICFLELIAKTKISISHYNCSRIVHHRFSTTTFASVSEHVLFYRQSNSLGRCGQNIMDTTCLVLTWMGSRVPIETIEEDGEFDWEAAVKEIDLACLKTTNAHPPITENLTKPPAKRQSTLDKFIGRTEPKPENHQVVSECGGNDNDNSLLVGIDPEAAKTWIYRGLLRLLTF</sequence>
<proteinExistence type="predicted"/>
<evidence type="ECO:0000313" key="2">
    <source>
        <dbReference type="Proteomes" id="UP000078284"/>
    </source>
</evidence>
<dbReference type="ExpressionAtlas" id="A0A178WM40">
    <property type="expression patterns" value="baseline and differential"/>
</dbReference>
<dbReference type="AlphaFoldDB" id="A0A178WM40"/>
<reference evidence="2" key="1">
    <citation type="journal article" date="2016" name="Proc. Natl. Acad. Sci. U.S.A.">
        <title>Chromosome-level assembly of Arabidopsis thaliana Ler reveals the extent of translocation and inversion polymorphisms.</title>
        <authorList>
            <person name="Zapata L."/>
            <person name="Ding J."/>
            <person name="Willing E.M."/>
            <person name="Hartwig B."/>
            <person name="Bezdan D."/>
            <person name="Jiao W.B."/>
            <person name="Patel V."/>
            <person name="Velikkakam James G."/>
            <person name="Koornneef M."/>
            <person name="Ossowski S."/>
            <person name="Schneeberger K."/>
        </authorList>
    </citation>
    <scope>NUCLEOTIDE SEQUENCE [LARGE SCALE GENOMIC DNA]</scope>
    <source>
        <strain evidence="2">cv. Landsberg erecta</strain>
    </source>
</reference>
<name>A0A178WM40_ARATH</name>
<organism evidence="1 2">
    <name type="scientific">Arabidopsis thaliana</name>
    <name type="common">Mouse-ear cress</name>
    <dbReference type="NCBI Taxonomy" id="3702"/>
    <lineage>
        <taxon>Eukaryota</taxon>
        <taxon>Viridiplantae</taxon>
        <taxon>Streptophyta</taxon>
        <taxon>Embryophyta</taxon>
        <taxon>Tracheophyta</taxon>
        <taxon>Spermatophyta</taxon>
        <taxon>Magnoliopsida</taxon>
        <taxon>eudicotyledons</taxon>
        <taxon>Gunneridae</taxon>
        <taxon>Pentapetalae</taxon>
        <taxon>rosids</taxon>
        <taxon>malvids</taxon>
        <taxon>Brassicales</taxon>
        <taxon>Brassicaceae</taxon>
        <taxon>Camelineae</taxon>
        <taxon>Arabidopsis</taxon>
    </lineage>
</organism>
<accession>A0A178WM40</accession>
<protein>
    <submittedName>
        <fullName evidence="1">Uncharacterized protein</fullName>
    </submittedName>
</protein>
<dbReference type="EMBL" id="LUHQ01000001">
    <property type="protein sequence ID" value="OAP19358.1"/>
    <property type="molecule type" value="Genomic_DNA"/>
</dbReference>
<gene>
    <name evidence="1" type="ordered locus">AXX17_At1g36780</name>
</gene>
<dbReference type="Proteomes" id="UP000078284">
    <property type="component" value="Chromosome 1"/>
</dbReference>
<comment type="caution">
    <text evidence="1">The sequence shown here is derived from an EMBL/GenBank/DDBJ whole genome shotgun (WGS) entry which is preliminary data.</text>
</comment>
<evidence type="ECO:0000313" key="1">
    <source>
        <dbReference type="EMBL" id="OAP19358.1"/>
    </source>
</evidence>